<proteinExistence type="inferred from homology"/>
<dbReference type="Proteomes" id="UP000053766">
    <property type="component" value="Unassembled WGS sequence"/>
</dbReference>
<accession>A0A0D8XFG3</accession>
<keyword evidence="5" id="KW-1133">Transmembrane helix</keyword>
<evidence type="ECO:0000313" key="7">
    <source>
        <dbReference type="Proteomes" id="UP000053766"/>
    </source>
</evidence>
<dbReference type="OrthoDB" id="5781504at2759"/>
<dbReference type="PANTHER" id="PTHR21700:SF12">
    <property type="entry name" value="TRANSTHYRETIN-LIKE FAMILY PROTEIN"/>
    <property type="match status" value="1"/>
</dbReference>
<keyword evidence="3" id="KW-0964">Secreted</keyword>
<comment type="similarity">
    <text evidence="2">Belongs to the nematode transthyretin-like family.</text>
</comment>
<reference evidence="6 7" key="1">
    <citation type="submission" date="2013-11" db="EMBL/GenBank/DDBJ databases">
        <title>Draft genome of the bovine lungworm Dictyocaulus viviparus.</title>
        <authorList>
            <person name="Mitreva M."/>
        </authorList>
    </citation>
    <scope>NUCLEOTIDE SEQUENCE [LARGE SCALE GENOMIC DNA]</scope>
    <source>
        <strain evidence="6 7">HannoverDv2000</strain>
    </source>
</reference>
<dbReference type="Gene3D" id="2.60.40.3330">
    <property type="match status" value="1"/>
</dbReference>
<keyword evidence="5" id="KW-0472">Membrane</keyword>
<dbReference type="EMBL" id="KN716565">
    <property type="protein sequence ID" value="KJH43380.1"/>
    <property type="molecule type" value="Genomic_DNA"/>
</dbReference>
<protein>
    <submittedName>
        <fullName evidence="6">Transthyretin-like family protein</fullName>
    </submittedName>
</protein>
<sequence>MTYFCEYTQFFFICVGYLINLFHLSAKLITVCSENHHFSPISMILLFLLYNLLPISFAGKECVWILGRVQCEKDPTKNLNVEVRVWDRDSFGPLKLLDPDDLMGVTFSTEEGRFQLDGCGDDFDWIPGLSNKPEPYVEIRHYCNSDEGELITLPQFHVYAPETYEMGTIILDSPKH</sequence>
<evidence type="ECO:0000256" key="1">
    <source>
        <dbReference type="ARBA" id="ARBA00004613"/>
    </source>
</evidence>
<keyword evidence="7" id="KW-1185">Reference proteome</keyword>
<gene>
    <name evidence="6" type="ORF">DICVIV_10606</name>
</gene>
<reference evidence="7" key="2">
    <citation type="journal article" date="2016" name="Sci. Rep.">
        <title>Dictyocaulus viviparus genome, variome and transcriptome elucidate lungworm biology and support future intervention.</title>
        <authorList>
            <person name="McNulty S.N."/>
            <person name="Strube C."/>
            <person name="Rosa B.A."/>
            <person name="Martin J.C."/>
            <person name="Tyagi R."/>
            <person name="Choi Y.J."/>
            <person name="Wang Q."/>
            <person name="Hallsworth Pepin K."/>
            <person name="Zhang X."/>
            <person name="Ozersky P."/>
            <person name="Wilson R.K."/>
            <person name="Sternberg P.W."/>
            <person name="Gasser R.B."/>
            <person name="Mitreva M."/>
        </authorList>
    </citation>
    <scope>NUCLEOTIDE SEQUENCE [LARGE SCALE GENOMIC DNA]</scope>
    <source>
        <strain evidence="7">HannoverDv2000</strain>
    </source>
</reference>
<evidence type="ECO:0000313" key="6">
    <source>
        <dbReference type="EMBL" id="KJH43380.1"/>
    </source>
</evidence>
<name>A0A0D8XFG3_DICVI</name>
<evidence type="ECO:0000256" key="2">
    <source>
        <dbReference type="ARBA" id="ARBA00010112"/>
    </source>
</evidence>
<keyword evidence="4" id="KW-0732">Signal</keyword>
<dbReference type="InterPro" id="IPR038479">
    <property type="entry name" value="Transthyretin-like_sf"/>
</dbReference>
<feature type="transmembrane region" description="Helical" evidence="5">
    <location>
        <begin position="38"/>
        <end position="58"/>
    </location>
</feature>
<dbReference type="AlphaFoldDB" id="A0A0D8XFG3"/>
<keyword evidence="5" id="KW-0812">Transmembrane</keyword>
<evidence type="ECO:0000256" key="4">
    <source>
        <dbReference type="ARBA" id="ARBA00022729"/>
    </source>
</evidence>
<evidence type="ECO:0000256" key="3">
    <source>
        <dbReference type="ARBA" id="ARBA00022525"/>
    </source>
</evidence>
<comment type="subcellular location">
    <subcellularLocation>
        <location evidence="1">Secreted</location>
    </subcellularLocation>
</comment>
<dbReference type="PANTHER" id="PTHR21700">
    <property type="entry name" value="TRANSTHYRETIN-LIKE FAMILY PROTEIN-RELATED"/>
    <property type="match status" value="1"/>
</dbReference>
<feature type="transmembrane region" description="Helical" evidence="5">
    <location>
        <begin position="7"/>
        <end position="26"/>
    </location>
</feature>
<dbReference type="GO" id="GO:0009986">
    <property type="term" value="C:cell surface"/>
    <property type="evidence" value="ECO:0007669"/>
    <property type="project" value="InterPro"/>
</dbReference>
<dbReference type="Pfam" id="PF01060">
    <property type="entry name" value="TTR-52"/>
    <property type="match status" value="1"/>
</dbReference>
<dbReference type="GO" id="GO:0005576">
    <property type="term" value="C:extracellular region"/>
    <property type="evidence" value="ECO:0007669"/>
    <property type="project" value="UniProtKB-SubCell"/>
</dbReference>
<organism evidence="6 7">
    <name type="scientific">Dictyocaulus viviparus</name>
    <name type="common">Bovine lungworm</name>
    <dbReference type="NCBI Taxonomy" id="29172"/>
    <lineage>
        <taxon>Eukaryota</taxon>
        <taxon>Metazoa</taxon>
        <taxon>Ecdysozoa</taxon>
        <taxon>Nematoda</taxon>
        <taxon>Chromadorea</taxon>
        <taxon>Rhabditida</taxon>
        <taxon>Rhabditina</taxon>
        <taxon>Rhabditomorpha</taxon>
        <taxon>Strongyloidea</taxon>
        <taxon>Metastrongylidae</taxon>
        <taxon>Dictyocaulus</taxon>
    </lineage>
</organism>
<evidence type="ECO:0000256" key="5">
    <source>
        <dbReference type="SAM" id="Phobius"/>
    </source>
</evidence>
<dbReference type="InterPro" id="IPR001534">
    <property type="entry name" value="Transthyretin-like"/>
</dbReference>